<dbReference type="AlphaFoldDB" id="A0AAV7F7Q2"/>
<keyword evidence="2" id="KW-1185">Reference proteome</keyword>
<dbReference type="Proteomes" id="UP000825729">
    <property type="component" value="Unassembled WGS sequence"/>
</dbReference>
<dbReference type="EMBL" id="JAINDJ010000002">
    <property type="protein sequence ID" value="KAG9456027.1"/>
    <property type="molecule type" value="Genomic_DNA"/>
</dbReference>
<gene>
    <name evidence="1" type="ORF">H6P81_000535</name>
</gene>
<accession>A0AAV7F7Q2</accession>
<name>A0AAV7F7Q2_ARIFI</name>
<proteinExistence type="predicted"/>
<comment type="caution">
    <text evidence="1">The sequence shown here is derived from an EMBL/GenBank/DDBJ whole genome shotgun (WGS) entry which is preliminary data.</text>
</comment>
<organism evidence="1 2">
    <name type="scientific">Aristolochia fimbriata</name>
    <name type="common">White veined hardy Dutchman's pipe vine</name>
    <dbReference type="NCBI Taxonomy" id="158543"/>
    <lineage>
        <taxon>Eukaryota</taxon>
        <taxon>Viridiplantae</taxon>
        <taxon>Streptophyta</taxon>
        <taxon>Embryophyta</taxon>
        <taxon>Tracheophyta</taxon>
        <taxon>Spermatophyta</taxon>
        <taxon>Magnoliopsida</taxon>
        <taxon>Magnoliidae</taxon>
        <taxon>Piperales</taxon>
        <taxon>Aristolochiaceae</taxon>
        <taxon>Aristolochia</taxon>
    </lineage>
</organism>
<evidence type="ECO:0000313" key="1">
    <source>
        <dbReference type="EMBL" id="KAG9456027.1"/>
    </source>
</evidence>
<reference evidence="1 2" key="1">
    <citation type="submission" date="2021-07" db="EMBL/GenBank/DDBJ databases">
        <title>The Aristolochia fimbriata genome: insights into angiosperm evolution, floral development and chemical biosynthesis.</title>
        <authorList>
            <person name="Jiao Y."/>
        </authorList>
    </citation>
    <scope>NUCLEOTIDE SEQUENCE [LARGE SCALE GENOMIC DNA]</scope>
    <source>
        <strain evidence="1">IBCAS-2021</strain>
        <tissue evidence="1">Leaf</tissue>
    </source>
</reference>
<evidence type="ECO:0000313" key="2">
    <source>
        <dbReference type="Proteomes" id="UP000825729"/>
    </source>
</evidence>
<sequence length="102" mass="11385">MAVGVGIIYMINSWKFKKWEPWIATEPVESGYFSGREAETLNNMPKPATLKDAKGCNGLRRGSRSFYLDLWVLRTASLLYSLPTVSLAGKGGSYQYERTSIG</sequence>
<protein>
    <submittedName>
        <fullName evidence="1">Uncharacterized protein</fullName>
    </submittedName>
</protein>